<dbReference type="GO" id="GO:0004519">
    <property type="term" value="F:endonuclease activity"/>
    <property type="evidence" value="ECO:0007669"/>
    <property type="project" value="UniProtKB-KW"/>
</dbReference>
<reference evidence="1 2" key="1">
    <citation type="submission" date="2020-04" db="EMBL/GenBank/DDBJ databases">
        <title>Advantages and limits of metagenomic assembly and binning of a giant virus.</title>
        <authorList>
            <person name="Schulz F."/>
            <person name="Andreani J."/>
            <person name="Francis R."/>
            <person name="Boudjemaa H."/>
            <person name="Bou Khalil J.Y."/>
            <person name="Lee J."/>
            <person name="La Scola B."/>
            <person name="Woyke T."/>
        </authorList>
    </citation>
    <scope>NUCLEOTIDE SEQUENCE [LARGE SCALE GENOMIC DNA]</scope>
    <source>
        <strain evidence="1 2">FV1/VV64</strain>
    </source>
</reference>
<dbReference type="Proteomes" id="UP001162001">
    <property type="component" value="Segment"/>
</dbReference>
<keyword evidence="1" id="KW-0378">Hydrolase</keyword>
<evidence type="ECO:0000313" key="1">
    <source>
        <dbReference type="EMBL" id="QKF94089.1"/>
    </source>
</evidence>
<sequence length="370" mass="43919">MQNIPTQIIKCLLDISDCHAQVLFQLKKLGYNICIDWINKRKLIDYITKHKIIYNKMKYEDINRLPLIYSIPKMEFENIVIHNNSFCAIRKELKNKYKIAVEQNTILDRINRDNIYYFNLYKKRSFSDEEFIKIVKESDTYIEINKKLGINGHKNYTVKNRIVRLNIDVTHLKTSGSRESKNKKSLEDILKKGTKIKSSELKKRLIKERMLEDKCIDCGITNEWNGKPLTLQLDHINGDHNDNRFDNLAIRCPNCHTQTENYGNKNKAYQKDGYRDKHKLHKLEPKKEYKCIDCNIEIYSGSDRCRECYKKHNRIVERPSYDQLKQEIEQLGYVGTGKKYGLTDNAVRKWLKNYEKDNTNKNMSDDLNES</sequence>
<keyword evidence="1" id="KW-0540">Nuclease</keyword>
<keyword evidence="2" id="KW-1185">Reference proteome</keyword>
<organism evidence="1 2">
    <name type="scientific">Fadolivirus FV1/VV64</name>
    <dbReference type="NCBI Taxonomy" id="3070911"/>
    <lineage>
        <taxon>Viruses</taxon>
        <taxon>Varidnaviria</taxon>
        <taxon>Bamfordvirae</taxon>
        <taxon>Nucleocytoviricota</taxon>
        <taxon>Megaviricetes</taxon>
        <taxon>Imitervirales</taxon>
        <taxon>Mimiviridae</taxon>
        <taxon>Klosneuvirinae</taxon>
        <taxon>Fadolivirus</taxon>
        <taxon>Fadolivirus algeromassiliense</taxon>
    </lineage>
</organism>
<name>A0A7D3UVC8_9VIRU</name>
<gene>
    <name evidence="1" type="ORF">Fadolivirus_1_631</name>
</gene>
<keyword evidence="1" id="KW-0255">Endonuclease</keyword>
<protein>
    <submittedName>
        <fullName evidence="1">HNH endonuclease</fullName>
    </submittedName>
</protein>
<evidence type="ECO:0000313" key="2">
    <source>
        <dbReference type="Proteomes" id="UP001162001"/>
    </source>
</evidence>
<proteinExistence type="predicted"/>
<dbReference type="EMBL" id="MT418680">
    <property type="protein sequence ID" value="QKF94089.1"/>
    <property type="molecule type" value="Genomic_DNA"/>
</dbReference>
<accession>A0A7D3UVC8</accession>